<keyword evidence="1" id="KW-1133">Transmembrane helix</keyword>
<dbReference type="InterPro" id="IPR035959">
    <property type="entry name" value="RutC-like_sf"/>
</dbReference>
<organism evidence="2 3">
    <name type="scientific">Meleagris gallopavo</name>
    <name type="common">Wild turkey</name>
    <dbReference type="NCBI Taxonomy" id="9103"/>
    <lineage>
        <taxon>Eukaryota</taxon>
        <taxon>Metazoa</taxon>
        <taxon>Chordata</taxon>
        <taxon>Craniata</taxon>
        <taxon>Vertebrata</taxon>
        <taxon>Euteleostomi</taxon>
        <taxon>Archelosauria</taxon>
        <taxon>Archosauria</taxon>
        <taxon>Dinosauria</taxon>
        <taxon>Saurischia</taxon>
        <taxon>Theropoda</taxon>
        <taxon>Coelurosauria</taxon>
        <taxon>Aves</taxon>
        <taxon>Neognathae</taxon>
        <taxon>Galloanserae</taxon>
        <taxon>Galliformes</taxon>
        <taxon>Phasianidae</taxon>
        <taxon>Meleagridinae</taxon>
        <taxon>Meleagris</taxon>
    </lineage>
</organism>
<evidence type="ECO:0000256" key="1">
    <source>
        <dbReference type="SAM" id="Phobius"/>
    </source>
</evidence>
<accession>A0A803Y263</accession>
<dbReference type="Gene3D" id="3.30.1330.40">
    <property type="entry name" value="RutC-like"/>
    <property type="match status" value="1"/>
</dbReference>
<dbReference type="Pfam" id="PF01042">
    <property type="entry name" value="Ribonuc_L-PSP"/>
    <property type="match status" value="1"/>
</dbReference>
<dbReference type="PANTHER" id="PTHR12196:SF2">
    <property type="entry name" value="DIPHTHINE--AMMONIA LIGASE"/>
    <property type="match status" value="1"/>
</dbReference>
<dbReference type="GO" id="GO:0017178">
    <property type="term" value="F:diphthine-ammonia ligase activity"/>
    <property type="evidence" value="ECO:0007669"/>
    <property type="project" value="TreeGrafter"/>
</dbReference>
<dbReference type="SUPFAM" id="SSF55298">
    <property type="entry name" value="YjgF-like"/>
    <property type="match status" value="1"/>
</dbReference>
<evidence type="ECO:0000313" key="2">
    <source>
        <dbReference type="Ensembl" id="ENSMGAP00000025860.1"/>
    </source>
</evidence>
<feature type="transmembrane region" description="Helical" evidence="1">
    <location>
        <begin position="103"/>
        <end position="123"/>
    </location>
</feature>
<dbReference type="PANTHER" id="PTHR12196">
    <property type="entry name" value="DOMAIN OF UNKNOWN FUNCTION 71 DUF71 -CONTAINING PROTEIN"/>
    <property type="match status" value="1"/>
</dbReference>
<protein>
    <submittedName>
        <fullName evidence="2">Uncharacterized protein</fullName>
    </submittedName>
</protein>
<dbReference type="InterPro" id="IPR030662">
    <property type="entry name" value="DPH6/MJ0570"/>
</dbReference>
<sequence>MEACLKESKYVFNHIGASTQAVRDILYCAGQIGLVPCTMQLVNGGVWTEATVALNHVEKVLQAMSQKTMLLHVITAICYVTDSKHIPVAHSIWKKKLRDCKKVAVISTSLVLLSSLFLFPPYVL</sequence>
<dbReference type="Proteomes" id="UP000001645">
    <property type="component" value="Chromosome 5"/>
</dbReference>
<reference evidence="2" key="2">
    <citation type="submission" date="2025-08" db="UniProtKB">
        <authorList>
            <consortium name="Ensembl"/>
        </authorList>
    </citation>
    <scope>IDENTIFICATION</scope>
</reference>
<reference evidence="2 3" key="1">
    <citation type="journal article" date="2010" name="PLoS Biol.">
        <title>Multi-platform next-generation sequencing of the domestic turkey (Meleagris gallopavo): genome assembly and analysis.</title>
        <authorList>
            <person name="Dalloul R.A."/>
            <person name="Long J.A."/>
            <person name="Zimin A.V."/>
            <person name="Aslam L."/>
            <person name="Beal K."/>
            <person name="Blomberg L.A."/>
            <person name="Bouffard P."/>
            <person name="Burt D.W."/>
            <person name="Crasta O."/>
            <person name="Crooijmans R.P."/>
            <person name="Cooper K."/>
            <person name="Coulombe R.A."/>
            <person name="De S."/>
            <person name="Delany M.E."/>
            <person name="Dodgson J.B."/>
            <person name="Dong J.J."/>
            <person name="Evans C."/>
            <person name="Frederickson K.M."/>
            <person name="Flicek P."/>
            <person name="Florea L."/>
            <person name="Folkerts O."/>
            <person name="Groenen M.A."/>
            <person name="Harkins T.T."/>
            <person name="Herrero J."/>
            <person name="Hoffmann S."/>
            <person name="Megens H.J."/>
            <person name="Jiang A."/>
            <person name="de Jong P."/>
            <person name="Kaiser P."/>
            <person name="Kim H."/>
            <person name="Kim K.W."/>
            <person name="Kim S."/>
            <person name="Langenberger D."/>
            <person name="Lee M.K."/>
            <person name="Lee T."/>
            <person name="Mane S."/>
            <person name="Marcais G."/>
            <person name="Marz M."/>
            <person name="McElroy A.P."/>
            <person name="Modise T."/>
            <person name="Nefedov M."/>
            <person name="Notredame C."/>
            <person name="Paton I.R."/>
            <person name="Payne W.S."/>
            <person name="Pertea G."/>
            <person name="Prickett D."/>
            <person name="Puiu D."/>
            <person name="Qioa D."/>
            <person name="Raineri E."/>
            <person name="Ruffier M."/>
            <person name="Salzberg S.L."/>
            <person name="Schatz M.C."/>
            <person name="Scheuring C."/>
            <person name="Schmidt C.J."/>
            <person name="Schroeder S."/>
            <person name="Searle S.M."/>
            <person name="Smith E.J."/>
            <person name="Smith J."/>
            <person name="Sonstegard T.S."/>
            <person name="Stadler P.F."/>
            <person name="Tafer H."/>
            <person name="Tu Z.J."/>
            <person name="Van Tassell C.P."/>
            <person name="Vilella A.J."/>
            <person name="Williams K.P."/>
            <person name="Yorke J.A."/>
            <person name="Zhang L."/>
            <person name="Zhang H.B."/>
            <person name="Zhang X."/>
            <person name="Zhang Y."/>
            <person name="Reed K.M."/>
        </authorList>
    </citation>
    <scope>NUCLEOTIDE SEQUENCE [LARGE SCALE GENOMIC DNA]</scope>
</reference>
<dbReference type="InParanoid" id="A0A803Y263"/>
<evidence type="ECO:0000313" key="3">
    <source>
        <dbReference type="Proteomes" id="UP000001645"/>
    </source>
</evidence>
<dbReference type="GeneTree" id="ENSGT00990000214196"/>
<keyword evidence="1" id="KW-0472">Membrane</keyword>
<dbReference type="AlphaFoldDB" id="A0A803Y263"/>
<reference evidence="2" key="3">
    <citation type="submission" date="2025-09" db="UniProtKB">
        <authorList>
            <consortium name="Ensembl"/>
        </authorList>
    </citation>
    <scope>IDENTIFICATION</scope>
</reference>
<dbReference type="CDD" id="cd06156">
    <property type="entry name" value="eu_AANH_C_2"/>
    <property type="match status" value="1"/>
</dbReference>
<keyword evidence="3" id="KW-1185">Reference proteome</keyword>
<dbReference type="GO" id="GO:0017183">
    <property type="term" value="P:protein histidyl modification to diphthamide"/>
    <property type="evidence" value="ECO:0007669"/>
    <property type="project" value="TreeGrafter"/>
</dbReference>
<dbReference type="Ensembl" id="ENSMGAT00000028625.1">
    <property type="protein sequence ID" value="ENSMGAP00000025860.1"/>
    <property type="gene ID" value="ENSMGAG00000020131.1"/>
</dbReference>
<proteinExistence type="predicted"/>
<dbReference type="InterPro" id="IPR006175">
    <property type="entry name" value="YjgF/YER057c/UK114"/>
</dbReference>
<keyword evidence="1" id="KW-0812">Transmembrane</keyword>
<name>A0A803Y263_MELGA</name>